<evidence type="ECO:0000313" key="2">
    <source>
        <dbReference type="Proteomes" id="UP000285211"/>
    </source>
</evidence>
<organism evidence="1 2">
    <name type="scientific">Flavobacterium sufflavum</name>
    <dbReference type="NCBI Taxonomy" id="1921138"/>
    <lineage>
        <taxon>Bacteria</taxon>
        <taxon>Pseudomonadati</taxon>
        <taxon>Bacteroidota</taxon>
        <taxon>Flavobacteriia</taxon>
        <taxon>Flavobacteriales</taxon>
        <taxon>Flavobacteriaceae</taxon>
        <taxon>Flavobacterium</taxon>
    </lineage>
</organism>
<dbReference type="Proteomes" id="UP000285211">
    <property type="component" value="Unassembled WGS sequence"/>
</dbReference>
<dbReference type="InterPro" id="IPR021958">
    <property type="entry name" value="DUF3575"/>
</dbReference>
<dbReference type="AlphaFoldDB" id="A0A3S2XCI2"/>
<gene>
    <name evidence="1" type="ORF">EOD40_11290</name>
</gene>
<dbReference type="Pfam" id="PF12099">
    <property type="entry name" value="DUF3575"/>
    <property type="match status" value="1"/>
</dbReference>
<keyword evidence="2" id="KW-1185">Reference proteome</keyword>
<name>A0A3S2XCI2_9FLAO</name>
<dbReference type="OrthoDB" id="1001751at2"/>
<proteinExistence type="predicted"/>
<accession>A0A3S2XCI2</accession>
<dbReference type="RefSeq" id="WP_128195577.1">
    <property type="nucleotide sequence ID" value="NZ_SACJ01000006.1"/>
</dbReference>
<evidence type="ECO:0000313" key="1">
    <source>
        <dbReference type="EMBL" id="RVT75340.1"/>
    </source>
</evidence>
<sequence length="185" mass="21165">MKKVISLSFFLLFQLTITAQTYIKLNGLSALVGVPQVGIETSIGAKSTFSVDIFASFWKSFDGKPMQTAMLTPEYRYHFKEKYNGVYAGFHAGPDIYKLQKWNYWGTNQYEEGLGYRIGATIGYQKKLNDKFVLDAFLGGGWHQGFYKGYYTDGTPGRYEKVKHYNKSGEWLPYRGGIMISYKLN</sequence>
<dbReference type="EMBL" id="SACJ01000006">
    <property type="protein sequence ID" value="RVT75340.1"/>
    <property type="molecule type" value="Genomic_DNA"/>
</dbReference>
<comment type="caution">
    <text evidence="1">The sequence shown here is derived from an EMBL/GenBank/DDBJ whole genome shotgun (WGS) entry which is preliminary data.</text>
</comment>
<reference evidence="1 2" key="1">
    <citation type="submission" date="2019-01" db="EMBL/GenBank/DDBJ databases">
        <authorList>
            <person name="Chen W.-M."/>
        </authorList>
    </citation>
    <scope>NUCLEOTIDE SEQUENCE [LARGE SCALE GENOMIC DNA]</scope>
    <source>
        <strain evidence="1 2">BBQ-12</strain>
    </source>
</reference>
<protein>
    <submittedName>
        <fullName evidence="1">DUF3575 domain-containing protein</fullName>
    </submittedName>
</protein>